<dbReference type="NCBIfam" id="NF006006">
    <property type="entry name" value="PRK08137.1"/>
    <property type="match status" value="1"/>
</dbReference>
<dbReference type="SUPFAM" id="SSF75304">
    <property type="entry name" value="Amidase signature (AS) enzymes"/>
    <property type="match status" value="1"/>
</dbReference>
<dbReference type="InterPro" id="IPR023631">
    <property type="entry name" value="Amidase_dom"/>
</dbReference>
<keyword evidence="1" id="KW-0732">Signal</keyword>
<name>A0A5C6Q3Q3_9GAMM</name>
<proteinExistence type="predicted"/>
<evidence type="ECO:0000259" key="2">
    <source>
        <dbReference type="Pfam" id="PF01425"/>
    </source>
</evidence>
<dbReference type="Proteomes" id="UP000321525">
    <property type="component" value="Unassembled WGS sequence"/>
</dbReference>
<evidence type="ECO:0000313" key="3">
    <source>
        <dbReference type="EMBL" id="TWX54845.1"/>
    </source>
</evidence>
<feature type="signal peptide" evidence="1">
    <location>
        <begin position="1"/>
        <end position="22"/>
    </location>
</feature>
<dbReference type="Gene3D" id="3.90.1300.10">
    <property type="entry name" value="Amidase signature (AS) domain"/>
    <property type="match status" value="1"/>
</dbReference>
<accession>A0A5C6Q3Q3</accession>
<comment type="caution">
    <text evidence="4">The sequence shown here is derived from an EMBL/GenBank/DDBJ whole genome shotgun (WGS) entry which is preliminary data.</text>
</comment>
<dbReference type="EMBL" id="VOLR01000033">
    <property type="protein sequence ID" value="TWX54845.1"/>
    <property type="molecule type" value="Genomic_DNA"/>
</dbReference>
<dbReference type="OrthoDB" id="9811471at2"/>
<dbReference type="EMBL" id="VOLQ01000043">
    <property type="protein sequence ID" value="TWX63438.1"/>
    <property type="molecule type" value="Genomic_DNA"/>
</dbReference>
<dbReference type="EC" id="3.5.1.4" evidence="4"/>
<evidence type="ECO:0000313" key="5">
    <source>
        <dbReference type="Proteomes" id="UP000321525"/>
    </source>
</evidence>
<evidence type="ECO:0000313" key="4">
    <source>
        <dbReference type="EMBL" id="TWX63438.1"/>
    </source>
</evidence>
<keyword evidence="5" id="KW-1185">Reference proteome</keyword>
<evidence type="ECO:0000256" key="1">
    <source>
        <dbReference type="SAM" id="SignalP"/>
    </source>
</evidence>
<dbReference type="Pfam" id="PF01425">
    <property type="entry name" value="Amidase"/>
    <property type="match status" value="1"/>
</dbReference>
<feature type="domain" description="Amidase" evidence="2">
    <location>
        <begin position="47"/>
        <end position="489"/>
    </location>
</feature>
<dbReference type="PANTHER" id="PTHR42678:SF34">
    <property type="entry name" value="OS04G0183300 PROTEIN"/>
    <property type="match status" value="1"/>
</dbReference>
<evidence type="ECO:0000313" key="6">
    <source>
        <dbReference type="Proteomes" id="UP000321917"/>
    </source>
</evidence>
<organism evidence="4 6">
    <name type="scientific">Colwellia hornerae</name>
    <dbReference type="NCBI Taxonomy" id="89402"/>
    <lineage>
        <taxon>Bacteria</taxon>
        <taxon>Pseudomonadati</taxon>
        <taxon>Pseudomonadota</taxon>
        <taxon>Gammaproteobacteria</taxon>
        <taxon>Alteromonadales</taxon>
        <taxon>Colwelliaceae</taxon>
        <taxon>Colwellia</taxon>
    </lineage>
</organism>
<keyword evidence="4" id="KW-0378">Hydrolase</keyword>
<dbReference type="AlphaFoldDB" id="A0A5C6Q3Q3"/>
<dbReference type="PANTHER" id="PTHR42678">
    <property type="entry name" value="AMIDASE"/>
    <property type="match status" value="1"/>
</dbReference>
<gene>
    <name evidence="3" type="ORF">ESZ26_17270</name>
    <name evidence="4" type="ORF">ESZ27_16570</name>
</gene>
<sequence length="511" mass="55284">MKVFQHLALLFFCTAIVFNADAEINENTTINDIHQQMQSKQITSEQLVQFYLKRIDAFDDNGMKLNSVVQLNKNALQQAKDLDEYFLKNGFKGSLHGIPILLKDNIDTTDGMANTAGSTALANNFPDDDAFLVKQLKEAGAIILGKTNLSEWANFRSTASSSGWSGLYGQSKNPYDTTTSPCGSSSGSGIAAAAHFATVTIGTETDGSVTCPAAINGVVGIKPTLGTVSRDGIIPIAHSQDTAGPMARNVTDAVILLAAMVKADPSDQDVMSSTIDYLSHLKLDGLKGKRIGIARNLMGYHQGLDNVFSQAVQDLKSQGAVIVGDVNFENKDQWGDAEFEVLLYEFKDELNKYLSKTAPGMPKSLSEMIEFNKKNADIEMKYFGQEIFLMAQAKGSITDKVYLDALAKAKRLTQQEGIDALLEKHNLDMIIAPTTGPAWKIDWVNGDHYLGAASSAAAISGYPHITLPMGYVHGLPVGLSMFSGKLQEGILIEAAFGFEQATKHRVAPKLQ</sequence>
<reference evidence="4 6" key="1">
    <citation type="submission" date="2019-07" db="EMBL/GenBank/DDBJ databases">
        <title>Genomes of sea-ice associated Colwellia species.</title>
        <authorList>
            <person name="Bowman J.P."/>
        </authorList>
    </citation>
    <scope>NUCLEOTIDE SEQUENCE [LARGE SCALE GENOMIC DNA]</scope>
    <source>
        <strain evidence="3 5">ACAM 607</strain>
        <strain evidence="4 6">IC036</strain>
    </source>
</reference>
<protein>
    <submittedName>
        <fullName evidence="4">Amidase</fullName>
        <ecNumber evidence="4">3.5.1.4</ecNumber>
    </submittedName>
</protein>
<dbReference type="GO" id="GO:0004040">
    <property type="term" value="F:amidase activity"/>
    <property type="evidence" value="ECO:0007669"/>
    <property type="project" value="UniProtKB-EC"/>
</dbReference>
<feature type="chain" id="PRO_5023029088" evidence="1">
    <location>
        <begin position="23"/>
        <end position="511"/>
    </location>
</feature>
<dbReference type="InterPro" id="IPR036928">
    <property type="entry name" value="AS_sf"/>
</dbReference>
<dbReference type="RefSeq" id="WP_146800788.1">
    <property type="nucleotide sequence ID" value="NZ_VOLP01000032.1"/>
</dbReference>
<dbReference type="Proteomes" id="UP000321917">
    <property type="component" value="Unassembled WGS sequence"/>
</dbReference>